<dbReference type="AlphaFoldDB" id="A0A2N6PL85"/>
<reference evidence="3 5" key="1">
    <citation type="submission" date="2017-09" db="EMBL/GenBank/DDBJ databases">
        <title>Bacterial strain isolated from the female urinary microbiota.</title>
        <authorList>
            <person name="Thomas-White K."/>
            <person name="Kumar N."/>
            <person name="Forster S."/>
            <person name="Putonti C."/>
            <person name="Lawley T."/>
            <person name="Wolfe A.J."/>
        </authorList>
    </citation>
    <scope>NUCLEOTIDE SEQUENCE [LARGE SCALE GENOMIC DNA]</scope>
    <source>
        <strain evidence="3 5">UMB0680</strain>
    </source>
</reference>
<dbReference type="EMBL" id="CP035810">
    <property type="protein sequence ID" value="QIN28215.1"/>
    <property type="molecule type" value="Genomic_DNA"/>
</dbReference>
<sequence>MSADPEDFKHAFRHHPAGVAVITAQSPDGPIGLTVSSLASVTLQPPMLHFSVSTARYSASRLLGAETFVVNTLGAEHAEIARAFARSDGPRFTPEQGFATLEGGDPYLPGAHAVLHCRFASQTPAGDSTVCVGEITDIITAEPGRALVYVDREFYALDAADRI</sequence>
<evidence type="ECO:0000313" key="5">
    <source>
        <dbReference type="Proteomes" id="UP000235703"/>
    </source>
</evidence>
<evidence type="ECO:0000313" key="4">
    <source>
        <dbReference type="EMBL" id="QIN28215.1"/>
    </source>
</evidence>
<evidence type="ECO:0000313" key="3">
    <source>
        <dbReference type="EMBL" id="PMB99436.1"/>
    </source>
</evidence>
<dbReference type="SUPFAM" id="SSF50475">
    <property type="entry name" value="FMN-binding split barrel"/>
    <property type="match status" value="1"/>
</dbReference>
<dbReference type="SMART" id="SM00903">
    <property type="entry name" value="Flavin_Reduct"/>
    <property type="match status" value="1"/>
</dbReference>
<dbReference type="KEGG" id="blut:EW640_02165"/>
<accession>A0A2N6PL85</accession>
<dbReference type="PANTHER" id="PTHR30466:SF1">
    <property type="entry name" value="FMN REDUCTASE (NADH) RUTF"/>
    <property type="match status" value="1"/>
</dbReference>
<dbReference type="Proteomes" id="UP000501518">
    <property type="component" value="Chromosome"/>
</dbReference>
<dbReference type="InterPro" id="IPR012349">
    <property type="entry name" value="Split_barrel_FMN-bd"/>
</dbReference>
<name>A0A2N6PL85_9MICO</name>
<dbReference type="EMBL" id="PNFZ01000001">
    <property type="protein sequence ID" value="PMB99436.1"/>
    <property type="molecule type" value="Genomic_DNA"/>
</dbReference>
<proteinExistence type="predicted"/>
<dbReference type="InterPro" id="IPR050268">
    <property type="entry name" value="NADH-dep_flavin_reductase"/>
</dbReference>
<dbReference type="GeneID" id="86842241"/>
<feature type="domain" description="Flavin reductase like" evidence="2">
    <location>
        <begin position="12"/>
        <end position="156"/>
    </location>
</feature>
<keyword evidence="1" id="KW-0560">Oxidoreductase</keyword>
<dbReference type="Proteomes" id="UP000235703">
    <property type="component" value="Unassembled WGS sequence"/>
</dbReference>
<evidence type="ECO:0000259" key="2">
    <source>
        <dbReference type="SMART" id="SM00903"/>
    </source>
</evidence>
<dbReference type="InterPro" id="IPR002563">
    <property type="entry name" value="Flavin_Rdtase-like_dom"/>
</dbReference>
<dbReference type="PANTHER" id="PTHR30466">
    <property type="entry name" value="FLAVIN REDUCTASE"/>
    <property type="match status" value="1"/>
</dbReference>
<gene>
    <name evidence="3" type="ORF">CJ198_02645</name>
    <name evidence="4" type="ORF">EW640_02165</name>
</gene>
<keyword evidence="5" id="KW-1185">Reference proteome</keyword>
<organism evidence="3 5">
    <name type="scientific">Brevibacterium luteolum</name>
    <dbReference type="NCBI Taxonomy" id="199591"/>
    <lineage>
        <taxon>Bacteria</taxon>
        <taxon>Bacillati</taxon>
        <taxon>Actinomycetota</taxon>
        <taxon>Actinomycetes</taxon>
        <taxon>Micrococcales</taxon>
        <taxon>Brevibacteriaceae</taxon>
        <taxon>Brevibacterium</taxon>
    </lineage>
</organism>
<dbReference type="GO" id="GO:0042602">
    <property type="term" value="F:riboflavin reductase (NADPH) activity"/>
    <property type="evidence" value="ECO:0007669"/>
    <property type="project" value="TreeGrafter"/>
</dbReference>
<dbReference type="RefSeq" id="WP_102160480.1">
    <property type="nucleotide sequence ID" value="NZ_CP035810.1"/>
</dbReference>
<protein>
    <submittedName>
        <fullName evidence="3">Flavin oxidoreductase</fullName>
    </submittedName>
    <submittedName>
        <fullName evidence="4">Flavin reductase</fullName>
    </submittedName>
</protein>
<dbReference type="OrthoDB" id="8901155at2"/>
<evidence type="ECO:0000313" key="6">
    <source>
        <dbReference type="Proteomes" id="UP000501518"/>
    </source>
</evidence>
<dbReference type="Pfam" id="PF01613">
    <property type="entry name" value="Flavin_Reduct"/>
    <property type="match status" value="1"/>
</dbReference>
<reference evidence="4 6" key="2">
    <citation type="submission" date="2019-02" db="EMBL/GenBank/DDBJ databases">
        <title>Complete Genome Sequence and Methylome Analysis of Brevibacterium luteolum NEB1784.</title>
        <authorList>
            <person name="Fomenkov A."/>
            <person name="Roberts R.J."/>
        </authorList>
    </citation>
    <scope>NUCLEOTIDE SEQUENCE [LARGE SCALE GENOMIC DNA]</scope>
    <source>
        <strain evidence="4 6">NEB1784</strain>
    </source>
</reference>
<dbReference type="Gene3D" id="2.30.110.10">
    <property type="entry name" value="Electron Transport, Fmn-binding Protein, Chain A"/>
    <property type="match status" value="1"/>
</dbReference>
<evidence type="ECO:0000256" key="1">
    <source>
        <dbReference type="ARBA" id="ARBA00023002"/>
    </source>
</evidence>
<dbReference type="GO" id="GO:0010181">
    <property type="term" value="F:FMN binding"/>
    <property type="evidence" value="ECO:0007669"/>
    <property type="project" value="InterPro"/>
</dbReference>